<sequence length="447" mass="47087">MANSPWTVRGYRHLFGAQVVGLAGNGLTTVALGLLAYRLAGPDAAAVLGTALAIKMIAYVTIAPVAGGYVDRFNRRRLLVVLDTVRAGTVAMLPFVDQVWQVYVLLALTQSASAAFTPTFQATLPDLLPDEGQYTRALSYSQLASTLETLLSPVLAALLVTVVDFHWLFACTSAAFVISGLLVVTSGIPDAPTISRGGAVDRISAGLRIFAATPRLRGVLGLDVAVAGAGSIVMVNTVNLVQQDLGRTEADVAWLLAANGAGVFLVAFAVPRLLDRYGDRTVMLVGAGVLAAASAGILAQTVALSGDWRWPVLLILWALVGGGTGAVLTPVGNVLRRSSRPEDRPALFAAQFSLSHAAWLVAYPIAGWGATIAGYGPTWAVLAALVLAGFATAVHSWRRDDPDRLPHFHPTTDTPEPGHLVGATAVTGGYVHTHAFVIDRDHRRWPR</sequence>
<dbReference type="GO" id="GO:0005886">
    <property type="term" value="C:plasma membrane"/>
    <property type="evidence" value="ECO:0007669"/>
    <property type="project" value="UniProtKB-SubCell"/>
</dbReference>
<evidence type="ECO:0000256" key="3">
    <source>
        <dbReference type="ARBA" id="ARBA00022692"/>
    </source>
</evidence>
<dbReference type="InterPro" id="IPR036259">
    <property type="entry name" value="MFS_trans_sf"/>
</dbReference>
<dbReference type="InterPro" id="IPR020846">
    <property type="entry name" value="MFS_dom"/>
</dbReference>
<dbReference type="PANTHER" id="PTHR23513">
    <property type="entry name" value="INTEGRAL MEMBRANE EFFLUX PROTEIN-RELATED"/>
    <property type="match status" value="1"/>
</dbReference>
<accession>G7H5U1</accession>
<feature type="domain" description="Major facilitator superfamily (MFS) profile" evidence="7">
    <location>
        <begin position="1"/>
        <end position="401"/>
    </location>
</feature>
<feature type="transmembrane region" description="Helical" evidence="6">
    <location>
        <begin position="46"/>
        <end position="66"/>
    </location>
</feature>
<dbReference type="AlphaFoldDB" id="G7H5U1"/>
<dbReference type="PANTHER" id="PTHR23513:SF18">
    <property type="entry name" value="INTEGRAL MEMBRANE PROTEIN"/>
    <property type="match status" value="1"/>
</dbReference>
<keyword evidence="5 6" id="KW-0472">Membrane</keyword>
<evidence type="ECO:0000313" key="8">
    <source>
        <dbReference type="EMBL" id="GAB11216.1"/>
    </source>
</evidence>
<keyword evidence="9" id="KW-1185">Reference proteome</keyword>
<dbReference type="Pfam" id="PF07690">
    <property type="entry name" value="MFS_1"/>
    <property type="match status" value="2"/>
</dbReference>
<feature type="transmembrane region" description="Helical" evidence="6">
    <location>
        <begin position="218"/>
        <end position="240"/>
    </location>
</feature>
<dbReference type="GO" id="GO:0022857">
    <property type="term" value="F:transmembrane transporter activity"/>
    <property type="evidence" value="ECO:0007669"/>
    <property type="project" value="InterPro"/>
</dbReference>
<dbReference type="STRING" id="1073574.GOARA_065_00090"/>
<reference evidence="8 9" key="1">
    <citation type="submission" date="2011-11" db="EMBL/GenBank/DDBJ databases">
        <title>Whole genome shotgun sequence of Gordonia araii NBRC 100433.</title>
        <authorList>
            <person name="Yoshida Y."/>
            <person name="Hosoyama A."/>
            <person name="Tsuchikane K."/>
            <person name="Katsumata H."/>
            <person name="Yamazaki S."/>
            <person name="Fujita N."/>
        </authorList>
    </citation>
    <scope>NUCLEOTIDE SEQUENCE [LARGE SCALE GENOMIC DNA]</scope>
    <source>
        <strain evidence="8 9">NBRC 100433</strain>
    </source>
</reference>
<feature type="transmembrane region" description="Helical" evidence="6">
    <location>
        <begin position="102"/>
        <end position="122"/>
    </location>
</feature>
<evidence type="ECO:0000256" key="4">
    <source>
        <dbReference type="ARBA" id="ARBA00022989"/>
    </source>
</evidence>
<protein>
    <submittedName>
        <fullName evidence="8">Putative major facilitator superfamily transporter</fullName>
    </submittedName>
</protein>
<feature type="transmembrane region" description="Helical" evidence="6">
    <location>
        <begin position="372"/>
        <end position="394"/>
    </location>
</feature>
<keyword evidence="2" id="KW-1003">Cell membrane</keyword>
<feature type="transmembrane region" description="Helical" evidence="6">
    <location>
        <begin position="347"/>
        <end position="366"/>
    </location>
</feature>
<evidence type="ECO:0000259" key="7">
    <source>
        <dbReference type="PROSITE" id="PS50850"/>
    </source>
</evidence>
<evidence type="ECO:0000313" key="9">
    <source>
        <dbReference type="Proteomes" id="UP000035088"/>
    </source>
</evidence>
<feature type="transmembrane region" description="Helical" evidence="6">
    <location>
        <begin position="252"/>
        <end position="270"/>
    </location>
</feature>
<organism evidence="8 9">
    <name type="scientific">Gordonia araii NBRC 100433</name>
    <dbReference type="NCBI Taxonomy" id="1073574"/>
    <lineage>
        <taxon>Bacteria</taxon>
        <taxon>Bacillati</taxon>
        <taxon>Actinomycetota</taxon>
        <taxon>Actinomycetes</taxon>
        <taxon>Mycobacteriales</taxon>
        <taxon>Gordoniaceae</taxon>
        <taxon>Gordonia</taxon>
    </lineage>
</organism>
<dbReference type="InterPro" id="IPR011701">
    <property type="entry name" value="MFS"/>
</dbReference>
<feature type="transmembrane region" description="Helical" evidence="6">
    <location>
        <begin position="167"/>
        <end position="188"/>
    </location>
</feature>
<comment type="subcellular location">
    <subcellularLocation>
        <location evidence="1">Cell membrane</location>
        <topology evidence="1">Multi-pass membrane protein</topology>
    </subcellularLocation>
</comment>
<dbReference type="EMBL" id="BAEE01000065">
    <property type="protein sequence ID" value="GAB11216.1"/>
    <property type="molecule type" value="Genomic_DNA"/>
</dbReference>
<dbReference type="PROSITE" id="PS50850">
    <property type="entry name" value="MFS"/>
    <property type="match status" value="1"/>
</dbReference>
<gene>
    <name evidence="8" type="ORF">GOARA_065_00090</name>
</gene>
<comment type="caution">
    <text evidence="8">The sequence shown here is derived from an EMBL/GenBank/DDBJ whole genome shotgun (WGS) entry which is preliminary data.</text>
</comment>
<proteinExistence type="predicted"/>
<keyword evidence="3 6" id="KW-0812">Transmembrane</keyword>
<name>G7H5U1_9ACTN</name>
<evidence type="ECO:0000256" key="6">
    <source>
        <dbReference type="SAM" id="Phobius"/>
    </source>
</evidence>
<feature type="transmembrane region" description="Helical" evidence="6">
    <location>
        <begin position="310"/>
        <end position="335"/>
    </location>
</feature>
<feature type="transmembrane region" description="Helical" evidence="6">
    <location>
        <begin position="282"/>
        <end position="304"/>
    </location>
</feature>
<dbReference type="SUPFAM" id="SSF103473">
    <property type="entry name" value="MFS general substrate transporter"/>
    <property type="match status" value="1"/>
</dbReference>
<keyword evidence="4 6" id="KW-1133">Transmembrane helix</keyword>
<dbReference type="Proteomes" id="UP000035088">
    <property type="component" value="Unassembled WGS sequence"/>
</dbReference>
<feature type="transmembrane region" description="Helical" evidence="6">
    <location>
        <begin position="19"/>
        <end position="40"/>
    </location>
</feature>
<dbReference type="CDD" id="cd06173">
    <property type="entry name" value="MFS_MefA_like"/>
    <property type="match status" value="1"/>
</dbReference>
<evidence type="ECO:0000256" key="1">
    <source>
        <dbReference type="ARBA" id="ARBA00004651"/>
    </source>
</evidence>
<dbReference type="Gene3D" id="1.20.1250.20">
    <property type="entry name" value="MFS general substrate transporter like domains"/>
    <property type="match status" value="2"/>
</dbReference>
<evidence type="ECO:0000256" key="5">
    <source>
        <dbReference type="ARBA" id="ARBA00023136"/>
    </source>
</evidence>
<dbReference type="OrthoDB" id="4368225at2"/>
<dbReference type="RefSeq" id="WP_007323291.1">
    <property type="nucleotide sequence ID" value="NZ_BAEE01000065.1"/>
</dbReference>
<evidence type="ECO:0000256" key="2">
    <source>
        <dbReference type="ARBA" id="ARBA00022475"/>
    </source>
</evidence>